<evidence type="ECO:0000259" key="2">
    <source>
        <dbReference type="Pfam" id="PF13456"/>
    </source>
</evidence>
<dbReference type="PANTHER" id="PTHR47074:SF73">
    <property type="entry name" value="OS04G0448401 PROTEIN"/>
    <property type="match status" value="1"/>
</dbReference>
<dbReference type="InterPro" id="IPR036397">
    <property type="entry name" value="RNaseH_sf"/>
</dbReference>
<dbReference type="AlphaFoldDB" id="A0AAD8RPL9"/>
<dbReference type="PANTHER" id="PTHR47074">
    <property type="entry name" value="BNAC02G40300D PROTEIN"/>
    <property type="match status" value="1"/>
</dbReference>
<dbReference type="Proteomes" id="UP001231189">
    <property type="component" value="Unassembled WGS sequence"/>
</dbReference>
<feature type="compositionally biased region" description="Basic residues" evidence="1">
    <location>
        <begin position="553"/>
        <end position="570"/>
    </location>
</feature>
<dbReference type="SUPFAM" id="SSF53098">
    <property type="entry name" value="Ribonuclease H-like"/>
    <property type="match status" value="1"/>
</dbReference>
<evidence type="ECO:0000256" key="1">
    <source>
        <dbReference type="SAM" id="MobiDB-lite"/>
    </source>
</evidence>
<dbReference type="InterPro" id="IPR026960">
    <property type="entry name" value="RVT-Znf"/>
</dbReference>
<dbReference type="Pfam" id="PF13456">
    <property type="entry name" value="RVT_3"/>
    <property type="match status" value="1"/>
</dbReference>
<evidence type="ECO:0000259" key="3">
    <source>
        <dbReference type="Pfam" id="PF13966"/>
    </source>
</evidence>
<proteinExistence type="predicted"/>
<organism evidence="4 5">
    <name type="scientific">Lolium multiflorum</name>
    <name type="common">Italian ryegrass</name>
    <name type="synonym">Lolium perenne subsp. multiflorum</name>
    <dbReference type="NCBI Taxonomy" id="4521"/>
    <lineage>
        <taxon>Eukaryota</taxon>
        <taxon>Viridiplantae</taxon>
        <taxon>Streptophyta</taxon>
        <taxon>Embryophyta</taxon>
        <taxon>Tracheophyta</taxon>
        <taxon>Spermatophyta</taxon>
        <taxon>Magnoliopsida</taxon>
        <taxon>Liliopsida</taxon>
        <taxon>Poales</taxon>
        <taxon>Poaceae</taxon>
        <taxon>BOP clade</taxon>
        <taxon>Pooideae</taxon>
        <taxon>Poodae</taxon>
        <taxon>Poeae</taxon>
        <taxon>Poeae Chloroplast Group 2 (Poeae type)</taxon>
        <taxon>Loliodinae</taxon>
        <taxon>Loliinae</taxon>
        <taxon>Lolium</taxon>
    </lineage>
</organism>
<dbReference type="InterPro" id="IPR052929">
    <property type="entry name" value="RNase_H-like_EbsB-rel"/>
</dbReference>
<dbReference type="EMBL" id="JAUUTY010000005">
    <property type="protein sequence ID" value="KAK1629586.1"/>
    <property type="molecule type" value="Genomic_DNA"/>
</dbReference>
<feature type="compositionally biased region" description="Basic and acidic residues" evidence="1">
    <location>
        <begin position="571"/>
        <end position="598"/>
    </location>
</feature>
<reference evidence="4" key="1">
    <citation type="submission" date="2023-07" db="EMBL/GenBank/DDBJ databases">
        <title>A chromosome-level genome assembly of Lolium multiflorum.</title>
        <authorList>
            <person name="Chen Y."/>
            <person name="Copetti D."/>
            <person name="Kolliker R."/>
            <person name="Studer B."/>
        </authorList>
    </citation>
    <scope>NUCLEOTIDE SEQUENCE</scope>
    <source>
        <strain evidence="4">02402/16</strain>
        <tissue evidence="4">Leaf</tissue>
    </source>
</reference>
<feature type="domain" description="RNase H type-1" evidence="2">
    <location>
        <begin position="386"/>
        <end position="506"/>
    </location>
</feature>
<name>A0AAD8RPL9_LOLMU</name>
<dbReference type="InterPro" id="IPR044730">
    <property type="entry name" value="RNase_H-like_dom_plant"/>
</dbReference>
<dbReference type="InterPro" id="IPR012337">
    <property type="entry name" value="RNaseH-like_sf"/>
</dbReference>
<gene>
    <name evidence="4" type="ORF">QYE76_003901</name>
</gene>
<evidence type="ECO:0000313" key="5">
    <source>
        <dbReference type="Proteomes" id="UP001231189"/>
    </source>
</evidence>
<dbReference type="Gene3D" id="3.30.420.10">
    <property type="entry name" value="Ribonuclease H-like superfamily/Ribonuclease H"/>
    <property type="match status" value="1"/>
</dbReference>
<keyword evidence="5" id="KW-1185">Reference proteome</keyword>
<dbReference type="Pfam" id="PF13966">
    <property type="entry name" value="zf-RVT"/>
    <property type="match status" value="1"/>
</dbReference>
<dbReference type="GO" id="GO:0003676">
    <property type="term" value="F:nucleic acid binding"/>
    <property type="evidence" value="ECO:0007669"/>
    <property type="project" value="InterPro"/>
</dbReference>
<sequence length="707" mass="77689">MSSVIEEEHLYGCFSPHGPSSLPNESAAHEHGGMDMVVTEALDLELSADVDATASLSPETSRRVVAKSGVLTPVPGAFVAKEICAFLATLAAAYPSGEKIRVDTDKWIPRAGAQCPVGRKKDGKAKVVSDLLDSQGKQWDESKLRENFFDGDVADILQVPVSGAGTEDYLAWNFTKQGLFTVRSAYHLKVQLKKMEAGRAESSSSCRAHKGWLNLWNADIPNKVKIHVWRLASNGLAVGNELQRRKIKCGVVCVACGREETAVHRFWQCPHSAHAWELLSTLTNSSFPKPLVPIRGAADLKWWLLDCFCNLGSTDMELMCMMMYQLWLARNEARDGAMIEGPESVARKTISLTEEWHQVHAKPQAVPIPRPRERWCPSGDGICKINTDGSFSSSGKCGGGGAVVRSHDGGFVAGASHFFPNVIDPEGAEVLACKRAVELAKEVGCRQFELELDCANVVKKLKEDGRDRSIHGPLIEELKLALRDFDQVKIRAVRHTANVVADKLAKVGCVRASSLFLSRSPWYLPPVTHNSLQKPFHGISTGGKASGSDGSRRHTHRHGYHRKKPAKPKKLAKDFTSDEHRVEEHRVETEKRAGRREAARTRAAAAKLEEEQLKANGRIIAQRAEANSELLAQKAAQQAVMMMKHEALNMVFNHGVIIPLAPTSQAVAGSVDELHHVHAEWPASSSTQAAKSGRWPREGWMHVVPAW</sequence>
<dbReference type="InterPro" id="IPR002156">
    <property type="entry name" value="RNaseH_domain"/>
</dbReference>
<dbReference type="CDD" id="cd06222">
    <property type="entry name" value="RNase_H_like"/>
    <property type="match status" value="1"/>
</dbReference>
<accession>A0AAD8RPL9</accession>
<feature type="domain" description="Reverse transcriptase zinc-binding" evidence="3">
    <location>
        <begin position="180"/>
        <end position="276"/>
    </location>
</feature>
<protein>
    <recommendedName>
        <fullName evidence="6">RNase H type-1 domain-containing protein</fullName>
    </recommendedName>
</protein>
<evidence type="ECO:0000313" key="4">
    <source>
        <dbReference type="EMBL" id="KAK1629586.1"/>
    </source>
</evidence>
<dbReference type="GO" id="GO:0004523">
    <property type="term" value="F:RNA-DNA hybrid ribonuclease activity"/>
    <property type="evidence" value="ECO:0007669"/>
    <property type="project" value="InterPro"/>
</dbReference>
<comment type="caution">
    <text evidence="4">The sequence shown here is derived from an EMBL/GenBank/DDBJ whole genome shotgun (WGS) entry which is preliminary data.</text>
</comment>
<evidence type="ECO:0008006" key="6">
    <source>
        <dbReference type="Google" id="ProtNLM"/>
    </source>
</evidence>
<feature type="region of interest" description="Disordered" evidence="1">
    <location>
        <begin position="534"/>
        <end position="598"/>
    </location>
</feature>